<dbReference type="KEGG" id="spat:A0O21_01495"/>
<dbReference type="RefSeq" id="WP_067060356.1">
    <property type="nucleotide sequence ID" value="NZ_CP014699.1"/>
</dbReference>
<dbReference type="InterPro" id="IPR022536">
    <property type="entry name" value="EspC"/>
</dbReference>
<sequence>MSTAIQSSSASAQAHASAFQTATSALADTGASDKDGQSTVAGNSLAHQAIDQILMATGDLSTVLSDLSANINSAAAEFEAADQAAAQIIS</sequence>
<evidence type="ECO:0008006" key="3">
    <source>
        <dbReference type="Google" id="ProtNLM"/>
    </source>
</evidence>
<dbReference type="OrthoDB" id="10002455at2"/>
<accession>A0A172Q5Q7</accession>
<dbReference type="EMBL" id="CP014699">
    <property type="protein sequence ID" value="AND78799.1"/>
    <property type="molecule type" value="Genomic_DNA"/>
</dbReference>
<proteinExistence type="predicted"/>
<protein>
    <recommendedName>
        <fullName evidence="3">Type VII secretion protein</fullName>
    </recommendedName>
</protein>
<organism evidence="1 2">
    <name type="scientific">Streptococcus pantholopis</name>
    <dbReference type="NCBI Taxonomy" id="1811193"/>
    <lineage>
        <taxon>Bacteria</taxon>
        <taxon>Bacillati</taxon>
        <taxon>Bacillota</taxon>
        <taxon>Bacilli</taxon>
        <taxon>Lactobacillales</taxon>
        <taxon>Streptococcaceae</taxon>
        <taxon>Streptococcus</taxon>
    </lineage>
</organism>
<keyword evidence="2" id="KW-1185">Reference proteome</keyword>
<dbReference type="Proteomes" id="UP000077317">
    <property type="component" value="Chromosome"/>
</dbReference>
<dbReference type="NCBIfam" id="TIGR04197">
    <property type="entry name" value="T7SS_SACOL2603"/>
    <property type="match status" value="1"/>
</dbReference>
<gene>
    <name evidence="1" type="ORF">A0O21_01495</name>
</gene>
<reference evidence="1 2" key="1">
    <citation type="journal article" date="2016" name="Int. J. Syst. Evol. Microbiol.">
        <title>Streptococcuspantholopis sp. nov., isolated from faeces of the Tibetan antelope (Pantholops hodgsonii).</title>
        <authorList>
            <person name="Bai X."/>
            <person name="Xiong Y."/>
            <person name="Lu S."/>
            <person name="Jin D."/>
            <person name="Lai X."/>
            <person name="Yang J."/>
            <person name="Niu L."/>
            <person name="Hu S."/>
            <person name="Meng X."/>
            <person name="Pu J."/>
            <person name="Ye C."/>
            <person name="Xu J."/>
        </authorList>
    </citation>
    <scope>NUCLEOTIDE SEQUENCE [LARGE SCALE GENOMIC DNA]</scope>
    <source>
        <strain evidence="1 2">TA 26</strain>
    </source>
</reference>
<dbReference type="GO" id="GO:0009306">
    <property type="term" value="P:protein secretion"/>
    <property type="evidence" value="ECO:0007669"/>
    <property type="project" value="InterPro"/>
</dbReference>
<evidence type="ECO:0000313" key="1">
    <source>
        <dbReference type="EMBL" id="AND78799.1"/>
    </source>
</evidence>
<reference evidence="2" key="2">
    <citation type="submission" date="2016-03" db="EMBL/GenBank/DDBJ databases">
        <title>Streptococcus antelopensis sp. nov., isolated from the feces of the Tibetan antelope (Pantholops hodgsonii) in Hoh Xil National Nature Reserve, Qinghai, China.</title>
        <authorList>
            <person name="Bai X."/>
        </authorList>
    </citation>
    <scope>NUCLEOTIDE SEQUENCE [LARGE SCALE GENOMIC DNA]</scope>
    <source>
        <strain evidence="2">TA 26</strain>
    </source>
</reference>
<dbReference type="InterPro" id="IPR021477">
    <property type="entry name" value="TVIIS_effector_SACOL2603_fam"/>
</dbReference>
<name>A0A172Q5Q7_9STRE</name>
<dbReference type="AlphaFoldDB" id="A0A172Q5Q7"/>
<dbReference type="Pfam" id="PF10824">
    <property type="entry name" value="T7SS_ESX_EspC"/>
    <property type="match status" value="1"/>
</dbReference>
<evidence type="ECO:0000313" key="2">
    <source>
        <dbReference type="Proteomes" id="UP000077317"/>
    </source>
</evidence>
<dbReference type="STRING" id="1811193.A0O21_01495"/>